<dbReference type="SMART" id="SM01361">
    <property type="entry name" value="A2M_recep"/>
    <property type="match status" value="1"/>
</dbReference>
<sequence length="89" mass="9711">MAIIEAKLPSGYTPVKRSLRQVSFPGRRTGRLTKEAASFTFSLEQDFPVKNLRAAPVRLYDYYKTGESRPGSTTFTAALLGSVAQSVPG</sequence>
<dbReference type="SUPFAM" id="SSF49410">
    <property type="entry name" value="Alpha-macroglobulin receptor domain"/>
    <property type="match status" value="1"/>
</dbReference>
<dbReference type="AlphaFoldDB" id="A0A8C3FXG1"/>
<dbReference type="Gene3D" id="2.60.40.690">
    <property type="entry name" value="Alpha-macroglobulin, receptor-binding domain"/>
    <property type="match status" value="1"/>
</dbReference>
<dbReference type="Ensembl" id="ENSCPBT00000017021.1">
    <property type="protein sequence ID" value="ENSCPBP00000014328.1"/>
    <property type="gene ID" value="ENSCPBG00000010672.1"/>
</dbReference>
<name>A0A8C3FXG1_CHRPI</name>
<evidence type="ECO:0000313" key="2">
    <source>
        <dbReference type="Ensembl" id="ENSCPBP00000014328.1"/>
    </source>
</evidence>
<organism evidence="2 3">
    <name type="scientific">Chrysemys picta bellii</name>
    <name type="common">Western painted turtle</name>
    <name type="synonym">Emys bellii</name>
    <dbReference type="NCBI Taxonomy" id="8478"/>
    <lineage>
        <taxon>Eukaryota</taxon>
        <taxon>Metazoa</taxon>
        <taxon>Chordata</taxon>
        <taxon>Craniata</taxon>
        <taxon>Vertebrata</taxon>
        <taxon>Euteleostomi</taxon>
        <taxon>Archelosauria</taxon>
        <taxon>Testudinata</taxon>
        <taxon>Testudines</taxon>
        <taxon>Cryptodira</taxon>
        <taxon>Durocryptodira</taxon>
        <taxon>Testudinoidea</taxon>
        <taxon>Emydidae</taxon>
        <taxon>Chrysemys</taxon>
    </lineage>
</organism>
<dbReference type="Pfam" id="PF07677">
    <property type="entry name" value="A2M_recep"/>
    <property type="match status" value="1"/>
</dbReference>
<dbReference type="InterPro" id="IPR036595">
    <property type="entry name" value="A-macroglobulin_rcpt-bd_sf"/>
</dbReference>
<feature type="domain" description="Alpha-macroglobulin receptor-binding" evidence="1">
    <location>
        <begin position="1"/>
        <end position="76"/>
    </location>
</feature>
<dbReference type="Proteomes" id="UP000694380">
    <property type="component" value="Unplaced"/>
</dbReference>
<dbReference type="GeneTree" id="ENSGT01150000290052"/>
<dbReference type="GO" id="GO:0005576">
    <property type="term" value="C:extracellular region"/>
    <property type="evidence" value="ECO:0007669"/>
    <property type="project" value="InterPro"/>
</dbReference>
<proteinExistence type="predicted"/>
<accession>A0A8C3FXG1</accession>
<reference evidence="2" key="1">
    <citation type="submission" date="2025-08" db="UniProtKB">
        <authorList>
            <consortium name="Ensembl"/>
        </authorList>
    </citation>
    <scope>IDENTIFICATION</scope>
</reference>
<protein>
    <recommendedName>
        <fullName evidence="1">Alpha-macroglobulin receptor-binding domain-containing protein</fullName>
    </recommendedName>
</protein>
<dbReference type="InterPro" id="IPR009048">
    <property type="entry name" value="A-macroglobulin_rcpt-bd"/>
</dbReference>
<reference evidence="2" key="2">
    <citation type="submission" date="2025-09" db="UniProtKB">
        <authorList>
            <consortium name="Ensembl"/>
        </authorList>
    </citation>
    <scope>IDENTIFICATION</scope>
</reference>
<keyword evidence="3" id="KW-1185">Reference proteome</keyword>
<evidence type="ECO:0000259" key="1">
    <source>
        <dbReference type="SMART" id="SM01361"/>
    </source>
</evidence>
<evidence type="ECO:0000313" key="3">
    <source>
        <dbReference type="Proteomes" id="UP000694380"/>
    </source>
</evidence>